<accession>A0A2M3ZQ90</accession>
<organism evidence="2">
    <name type="scientific">Anopheles braziliensis</name>
    <dbReference type="NCBI Taxonomy" id="58242"/>
    <lineage>
        <taxon>Eukaryota</taxon>
        <taxon>Metazoa</taxon>
        <taxon>Ecdysozoa</taxon>
        <taxon>Arthropoda</taxon>
        <taxon>Hexapoda</taxon>
        <taxon>Insecta</taxon>
        <taxon>Pterygota</taxon>
        <taxon>Neoptera</taxon>
        <taxon>Endopterygota</taxon>
        <taxon>Diptera</taxon>
        <taxon>Nematocera</taxon>
        <taxon>Culicoidea</taxon>
        <taxon>Culicidae</taxon>
        <taxon>Anophelinae</taxon>
        <taxon>Anopheles</taxon>
    </lineage>
</organism>
<sequence length="131" mass="13552">MAPLGKLLLFIIIVIAPGYGDWVPPSVCGSSGTDGGTLVLARRSPRRIRGGLELLSELDRATLDVFGRISLPGSLAPATVPATPPGAPPTTGAPLIPWPCGRTIVFRSSISVGVISDGSTNGSGRFEDFRI</sequence>
<evidence type="ECO:0000256" key="1">
    <source>
        <dbReference type="SAM" id="SignalP"/>
    </source>
</evidence>
<dbReference type="AlphaFoldDB" id="A0A2M3ZQ90"/>
<dbReference type="EMBL" id="GGFM01009911">
    <property type="protein sequence ID" value="MBW30662.1"/>
    <property type="molecule type" value="Transcribed_RNA"/>
</dbReference>
<proteinExistence type="predicted"/>
<feature type="signal peptide" evidence="1">
    <location>
        <begin position="1"/>
        <end position="20"/>
    </location>
</feature>
<evidence type="ECO:0000313" key="2">
    <source>
        <dbReference type="EMBL" id="MBW30662.1"/>
    </source>
</evidence>
<name>A0A2M3ZQ90_9DIPT</name>
<reference evidence="2" key="1">
    <citation type="submission" date="2018-01" db="EMBL/GenBank/DDBJ databases">
        <title>An insight into the sialome of Amazonian anophelines.</title>
        <authorList>
            <person name="Ribeiro J.M."/>
            <person name="Scarpassa V."/>
            <person name="Calvo E."/>
        </authorList>
    </citation>
    <scope>NUCLEOTIDE SEQUENCE</scope>
    <source>
        <tissue evidence="2">Salivary glands</tissue>
    </source>
</reference>
<keyword evidence="1" id="KW-0732">Signal</keyword>
<feature type="chain" id="PRO_5014714299" evidence="1">
    <location>
        <begin position="21"/>
        <end position="131"/>
    </location>
</feature>
<protein>
    <submittedName>
        <fullName evidence="2">Putative secreted peptide</fullName>
    </submittedName>
</protein>